<keyword evidence="1" id="KW-0812">Transmembrane</keyword>
<dbReference type="AlphaFoldDB" id="A0A821S2E4"/>
<reference evidence="2" key="1">
    <citation type="submission" date="2021-02" db="EMBL/GenBank/DDBJ databases">
        <authorList>
            <person name="Steward A R."/>
        </authorList>
    </citation>
    <scope>NUCLEOTIDE SEQUENCE</scope>
</reference>
<accession>A0A821S2E4</accession>
<name>A0A821S2E4_9NEOP</name>
<comment type="caution">
    <text evidence="2">The sequence shown here is derived from an EMBL/GenBank/DDBJ whole genome shotgun (WGS) entry which is preliminary data.</text>
</comment>
<protein>
    <submittedName>
        <fullName evidence="2">Uncharacterized protein</fullName>
    </submittedName>
</protein>
<evidence type="ECO:0000313" key="2">
    <source>
        <dbReference type="EMBL" id="CAF4852149.1"/>
    </source>
</evidence>
<feature type="transmembrane region" description="Helical" evidence="1">
    <location>
        <begin position="119"/>
        <end position="145"/>
    </location>
</feature>
<feature type="transmembrane region" description="Helical" evidence="1">
    <location>
        <begin position="94"/>
        <end position="113"/>
    </location>
</feature>
<organism evidence="2 3">
    <name type="scientific">Pieris macdunnoughi</name>
    <dbReference type="NCBI Taxonomy" id="345717"/>
    <lineage>
        <taxon>Eukaryota</taxon>
        <taxon>Metazoa</taxon>
        <taxon>Ecdysozoa</taxon>
        <taxon>Arthropoda</taxon>
        <taxon>Hexapoda</taxon>
        <taxon>Insecta</taxon>
        <taxon>Pterygota</taxon>
        <taxon>Neoptera</taxon>
        <taxon>Endopterygota</taxon>
        <taxon>Lepidoptera</taxon>
        <taxon>Glossata</taxon>
        <taxon>Ditrysia</taxon>
        <taxon>Papilionoidea</taxon>
        <taxon>Pieridae</taxon>
        <taxon>Pierinae</taxon>
        <taxon>Pieris</taxon>
    </lineage>
</organism>
<keyword evidence="1" id="KW-0472">Membrane</keyword>
<gene>
    <name evidence="2" type="ORF">PMACD_LOCUS7165</name>
</gene>
<feature type="transmembrane region" description="Helical" evidence="1">
    <location>
        <begin position="6"/>
        <end position="27"/>
    </location>
</feature>
<dbReference type="OrthoDB" id="7457742at2759"/>
<keyword evidence="1" id="KW-1133">Transmembrane helix</keyword>
<dbReference type="EMBL" id="CAJOBZ010000016">
    <property type="protein sequence ID" value="CAF4852149.1"/>
    <property type="molecule type" value="Genomic_DNA"/>
</dbReference>
<evidence type="ECO:0000313" key="3">
    <source>
        <dbReference type="Proteomes" id="UP000663880"/>
    </source>
</evidence>
<feature type="transmembrane region" description="Helical" evidence="1">
    <location>
        <begin position="193"/>
        <end position="215"/>
    </location>
</feature>
<dbReference type="Proteomes" id="UP000663880">
    <property type="component" value="Unassembled WGS sequence"/>
</dbReference>
<proteinExistence type="predicted"/>
<evidence type="ECO:0000256" key="1">
    <source>
        <dbReference type="SAM" id="Phobius"/>
    </source>
</evidence>
<sequence length="244" mass="28337">MNSLGIWSIVMIIYQSAICMLISWLTLSCRFVPDSSELHEVILMKLLYLYDPEACGRIHFYNFTIARGENTIFSTIMWPVRNPIASRFRSAMRIWLSLHIIWLALSIVNLTHARRPCGFYAVVVPFTLTGLAVLVTDVVFMAMFIEDIPQTDTEIGMLDFMNGGGKNLRWIVKKYPWQTMQELGLSALDDTSWIALLFAFASCRGIVQWILNFWLVKDNYFTGLDYHRKLQKEISVRRDRVLKH</sequence>
<keyword evidence="3" id="KW-1185">Reference proteome</keyword>